<proteinExistence type="predicted"/>
<evidence type="ECO:0000313" key="3">
    <source>
        <dbReference type="Proteomes" id="UP000004849"/>
    </source>
</evidence>
<dbReference type="EMBL" id="ABWZ01000078">
    <property type="protein sequence ID" value="EEB23191.1"/>
    <property type="molecule type" value="Genomic_DNA"/>
</dbReference>
<reference evidence="2 3" key="2">
    <citation type="submission" date="2008-10" db="EMBL/GenBank/DDBJ databases">
        <authorList>
            <person name="Fulton L."/>
            <person name="Clifton S."/>
            <person name="Fulton B."/>
            <person name="Xu J."/>
            <person name="Minx P."/>
            <person name="Pepin K.H."/>
            <person name="Johnson M."/>
            <person name="Thiruvilangam P."/>
            <person name="Bhonagiri V."/>
            <person name="Nash W.E."/>
            <person name="Mardis E.R."/>
            <person name="Wilson R.K."/>
        </authorList>
    </citation>
    <scope>NUCLEOTIDE SEQUENCE [LARGE SCALE GENOMIC DNA]</scope>
    <source>
        <strain evidence="2 3">DSM 17855</strain>
    </source>
</reference>
<organism evidence="2 3">
    <name type="scientific">Phocaeicola dorei DSM 17855</name>
    <dbReference type="NCBI Taxonomy" id="483217"/>
    <lineage>
        <taxon>Bacteria</taxon>
        <taxon>Pseudomonadati</taxon>
        <taxon>Bacteroidota</taxon>
        <taxon>Bacteroidia</taxon>
        <taxon>Bacteroidales</taxon>
        <taxon>Bacteroidaceae</taxon>
        <taxon>Phocaeicola</taxon>
    </lineage>
</organism>
<keyword evidence="1" id="KW-0472">Membrane</keyword>
<dbReference type="AlphaFoldDB" id="B6W4A2"/>
<evidence type="ECO:0000313" key="2">
    <source>
        <dbReference type="EMBL" id="EEB23191.1"/>
    </source>
</evidence>
<feature type="transmembrane region" description="Helical" evidence="1">
    <location>
        <begin position="6"/>
        <end position="33"/>
    </location>
</feature>
<gene>
    <name evidence="2" type="ORF">BACDOR_04398</name>
</gene>
<evidence type="ECO:0000256" key="1">
    <source>
        <dbReference type="SAM" id="Phobius"/>
    </source>
</evidence>
<name>B6W4A2_9BACT</name>
<accession>B6W4A2</accession>
<reference evidence="2 3" key="1">
    <citation type="submission" date="2008-10" db="EMBL/GenBank/DDBJ databases">
        <title>Draft genome sequence of Bacteroides dorei (DSM 17855).</title>
        <authorList>
            <person name="Sudarsanam P."/>
            <person name="Ley R."/>
            <person name="Guruge J."/>
            <person name="Turnbaugh P.J."/>
            <person name="Mahowald M."/>
            <person name="Liep D."/>
            <person name="Gordon J."/>
        </authorList>
    </citation>
    <scope>NUCLEOTIDE SEQUENCE [LARGE SCALE GENOMIC DNA]</scope>
    <source>
        <strain evidence="2 3">DSM 17855</strain>
    </source>
</reference>
<keyword evidence="1" id="KW-0812">Transmembrane</keyword>
<protein>
    <submittedName>
        <fullName evidence="2">Uncharacterized protein</fullName>
    </submittedName>
</protein>
<dbReference type="Proteomes" id="UP000004849">
    <property type="component" value="Unassembled WGS sequence"/>
</dbReference>
<keyword evidence="1" id="KW-1133">Transmembrane helix</keyword>
<dbReference type="HOGENOM" id="CLU_3180038_0_0_10"/>
<sequence>MNLIVVAILSITSSVIISFCLILVQIYIFLMFYKQWCYLYSYLFLF</sequence>